<evidence type="ECO:0000256" key="1">
    <source>
        <dbReference type="SAM" id="MobiDB-lite"/>
    </source>
</evidence>
<organism evidence="2 3">
    <name type="scientific">Acanthoscelides obtectus</name>
    <name type="common">Bean weevil</name>
    <name type="synonym">Bruchus obtectus</name>
    <dbReference type="NCBI Taxonomy" id="200917"/>
    <lineage>
        <taxon>Eukaryota</taxon>
        <taxon>Metazoa</taxon>
        <taxon>Ecdysozoa</taxon>
        <taxon>Arthropoda</taxon>
        <taxon>Hexapoda</taxon>
        <taxon>Insecta</taxon>
        <taxon>Pterygota</taxon>
        <taxon>Neoptera</taxon>
        <taxon>Endopterygota</taxon>
        <taxon>Coleoptera</taxon>
        <taxon>Polyphaga</taxon>
        <taxon>Cucujiformia</taxon>
        <taxon>Chrysomeloidea</taxon>
        <taxon>Chrysomelidae</taxon>
        <taxon>Bruchinae</taxon>
        <taxon>Bruchini</taxon>
        <taxon>Acanthoscelides</taxon>
    </lineage>
</organism>
<name>A0A9P0QAC4_ACAOB</name>
<comment type="caution">
    <text evidence="2">The sequence shown here is derived from an EMBL/GenBank/DDBJ whole genome shotgun (WGS) entry which is preliminary data.</text>
</comment>
<keyword evidence="3" id="KW-1185">Reference proteome</keyword>
<sequence>MFDGNAVGELLAPYGVYVKATVEHIGRTWSKEMPGEKENRELTQPSMSKTSHRRTGCRESTKAKSVNISIHDPSDAEEREDLEDQTNPTAESCIQNRNFKPLVKVRGTSRK</sequence>
<feature type="compositionally biased region" description="Polar residues" evidence="1">
    <location>
        <begin position="85"/>
        <end position="98"/>
    </location>
</feature>
<accession>A0A9P0QAC4</accession>
<gene>
    <name evidence="2" type="ORF">ACAOBT_LOCUS33817</name>
</gene>
<dbReference type="EMBL" id="CAKOFQ010008406">
    <property type="protein sequence ID" value="CAH2014002.1"/>
    <property type="molecule type" value="Genomic_DNA"/>
</dbReference>
<reference evidence="2" key="1">
    <citation type="submission" date="2022-03" db="EMBL/GenBank/DDBJ databases">
        <authorList>
            <person name="Sayadi A."/>
        </authorList>
    </citation>
    <scope>NUCLEOTIDE SEQUENCE</scope>
</reference>
<protein>
    <submittedName>
        <fullName evidence="2">Uncharacterized protein</fullName>
    </submittedName>
</protein>
<feature type="region of interest" description="Disordered" evidence="1">
    <location>
        <begin position="30"/>
        <end position="111"/>
    </location>
</feature>
<feature type="compositionally biased region" description="Acidic residues" evidence="1">
    <location>
        <begin position="75"/>
        <end position="84"/>
    </location>
</feature>
<proteinExistence type="predicted"/>
<evidence type="ECO:0000313" key="3">
    <source>
        <dbReference type="Proteomes" id="UP001152888"/>
    </source>
</evidence>
<dbReference type="Proteomes" id="UP001152888">
    <property type="component" value="Unassembled WGS sequence"/>
</dbReference>
<dbReference type="AlphaFoldDB" id="A0A9P0QAC4"/>
<feature type="compositionally biased region" description="Basic and acidic residues" evidence="1">
    <location>
        <begin position="30"/>
        <end position="41"/>
    </location>
</feature>
<evidence type="ECO:0000313" key="2">
    <source>
        <dbReference type="EMBL" id="CAH2014002.1"/>
    </source>
</evidence>